<dbReference type="GO" id="GO:0016791">
    <property type="term" value="F:phosphatase activity"/>
    <property type="evidence" value="ECO:0007669"/>
    <property type="project" value="TreeGrafter"/>
</dbReference>
<organism evidence="2 3">
    <name type="scientific">Pseudoteredinibacter isoporae</name>
    <dbReference type="NCBI Taxonomy" id="570281"/>
    <lineage>
        <taxon>Bacteria</taxon>
        <taxon>Pseudomonadati</taxon>
        <taxon>Pseudomonadota</taxon>
        <taxon>Gammaproteobacteria</taxon>
        <taxon>Cellvibrionales</taxon>
        <taxon>Cellvibrionaceae</taxon>
        <taxon>Pseudoteredinibacter</taxon>
    </lineage>
</organism>
<dbReference type="Pfam" id="PF00149">
    <property type="entry name" value="Metallophos"/>
    <property type="match status" value="1"/>
</dbReference>
<protein>
    <recommendedName>
        <fullName evidence="1">Calcineurin-like phosphoesterase domain-containing protein</fullName>
    </recommendedName>
</protein>
<dbReference type="PANTHER" id="PTHR42850">
    <property type="entry name" value="METALLOPHOSPHOESTERASE"/>
    <property type="match status" value="1"/>
</dbReference>
<dbReference type="Proteomes" id="UP000528457">
    <property type="component" value="Unassembled WGS sequence"/>
</dbReference>
<dbReference type="InterPro" id="IPR050126">
    <property type="entry name" value="Ap4A_hydrolase"/>
</dbReference>
<dbReference type="EMBL" id="JACHHT010000002">
    <property type="protein sequence ID" value="MBB6521641.1"/>
    <property type="molecule type" value="Genomic_DNA"/>
</dbReference>
<dbReference type="Gene3D" id="3.60.21.10">
    <property type="match status" value="1"/>
</dbReference>
<evidence type="ECO:0000313" key="2">
    <source>
        <dbReference type="EMBL" id="MBB6521641.1"/>
    </source>
</evidence>
<reference evidence="2 3" key="1">
    <citation type="submission" date="2020-08" db="EMBL/GenBank/DDBJ databases">
        <title>Genomic Encyclopedia of Type Strains, Phase IV (KMG-IV): sequencing the most valuable type-strain genomes for metagenomic binning, comparative biology and taxonomic classification.</title>
        <authorList>
            <person name="Goeker M."/>
        </authorList>
    </citation>
    <scope>NUCLEOTIDE SEQUENCE [LARGE SCALE GENOMIC DNA]</scope>
    <source>
        <strain evidence="2 3">DSM 22368</strain>
    </source>
</reference>
<comment type="caution">
    <text evidence="2">The sequence shown here is derived from an EMBL/GenBank/DDBJ whole genome shotgun (WGS) entry which is preliminary data.</text>
</comment>
<dbReference type="AlphaFoldDB" id="A0A7X0MVE4"/>
<dbReference type="InterPro" id="IPR029052">
    <property type="entry name" value="Metallo-depent_PP-like"/>
</dbReference>
<evidence type="ECO:0000313" key="3">
    <source>
        <dbReference type="Proteomes" id="UP000528457"/>
    </source>
</evidence>
<dbReference type="InParanoid" id="A0A7X0MVE4"/>
<dbReference type="SUPFAM" id="SSF56300">
    <property type="entry name" value="Metallo-dependent phosphatases"/>
    <property type="match status" value="1"/>
</dbReference>
<evidence type="ECO:0000259" key="1">
    <source>
        <dbReference type="Pfam" id="PF00149"/>
    </source>
</evidence>
<sequence>MMHSSIPNAPEQRSFDIIGDIHGCAQSLVRLLERLGYEKSQGIYRHPSRQAVFLGDIIDRGPAIRQCIHIIRDMVEQGSAQMVLGNHELHAIAYERLKGMGASTSDRLIEETRLQFEGLEGEWQSHVAWFQSLPVFLELPGCRIVHACWDGQMIAQFKQEFIDFTPQEFWQAAMTRGSFISRFLDRLTRGTVLPLPDGRSLNSRDGYVRRFFRTKFWASEPATYKDVVFQPDPLPEDIASRELDSDEKNTLLSYQDNEPPIFIGHYWLSGDPRPLRPNVACLDYSAVKDGKLVAYRFDGETQITQDKFVWVDVAREILDDAREYSPL</sequence>
<dbReference type="InterPro" id="IPR004843">
    <property type="entry name" value="Calcineurin-like_PHP"/>
</dbReference>
<keyword evidence="3" id="KW-1185">Reference proteome</keyword>
<dbReference type="RefSeq" id="WP_243749472.1">
    <property type="nucleotide sequence ID" value="NZ_JAAONY010000002.1"/>
</dbReference>
<proteinExistence type="predicted"/>
<accession>A0A7X0MVE4</accession>
<gene>
    <name evidence="2" type="ORF">HNR48_001926</name>
</gene>
<dbReference type="PANTHER" id="PTHR42850:SF7">
    <property type="entry name" value="BIS(5'-NUCLEOSYL)-TETRAPHOSPHATASE PRPE [ASYMMETRICAL]"/>
    <property type="match status" value="1"/>
</dbReference>
<dbReference type="GO" id="GO:0005737">
    <property type="term" value="C:cytoplasm"/>
    <property type="evidence" value="ECO:0007669"/>
    <property type="project" value="TreeGrafter"/>
</dbReference>
<name>A0A7X0MVE4_9GAMM</name>
<feature type="domain" description="Calcineurin-like phosphoesterase" evidence="1">
    <location>
        <begin position="15"/>
        <end position="137"/>
    </location>
</feature>